<dbReference type="InterPro" id="IPR001789">
    <property type="entry name" value="Sig_transdc_resp-reg_receiver"/>
</dbReference>
<dbReference type="Proteomes" id="UP000317933">
    <property type="component" value="Unassembled WGS sequence"/>
</dbReference>
<dbReference type="Gene3D" id="3.40.50.2300">
    <property type="match status" value="1"/>
</dbReference>
<evidence type="ECO:0000256" key="1">
    <source>
        <dbReference type="PROSITE-ProRule" id="PRU00169"/>
    </source>
</evidence>
<evidence type="ECO:0000313" key="4">
    <source>
        <dbReference type="Proteomes" id="UP000317933"/>
    </source>
</evidence>
<proteinExistence type="predicted"/>
<evidence type="ECO:0000259" key="2">
    <source>
        <dbReference type="PROSITE" id="PS50110"/>
    </source>
</evidence>
<accession>A0A502HS03</accession>
<evidence type="ECO:0000313" key="3">
    <source>
        <dbReference type="EMBL" id="TPG76166.1"/>
    </source>
</evidence>
<protein>
    <submittedName>
        <fullName evidence="3">Response regulator</fullName>
    </submittedName>
</protein>
<dbReference type="EMBL" id="RCZE01000008">
    <property type="protein sequence ID" value="TPG76166.1"/>
    <property type="molecule type" value="Genomic_DNA"/>
</dbReference>
<gene>
    <name evidence="3" type="ORF">EAH78_17500</name>
</gene>
<feature type="domain" description="Response regulatory" evidence="2">
    <location>
        <begin position="1"/>
        <end position="89"/>
    </location>
</feature>
<feature type="modified residue" description="4-aspartylphosphate" evidence="1">
    <location>
        <position position="25"/>
    </location>
</feature>
<dbReference type="GO" id="GO:0000160">
    <property type="term" value="P:phosphorelay signal transduction system"/>
    <property type="evidence" value="ECO:0007669"/>
    <property type="project" value="InterPro"/>
</dbReference>
<dbReference type="AlphaFoldDB" id="A0A502HS03"/>
<dbReference type="InterPro" id="IPR011006">
    <property type="entry name" value="CheY-like_superfamily"/>
</dbReference>
<dbReference type="SUPFAM" id="SSF52172">
    <property type="entry name" value="CheY-like"/>
    <property type="match status" value="1"/>
</dbReference>
<name>A0A502HS03_9PSED</name>
<reference evidence="3 4" key="1">
    <citation type="journal article" date="2019" name="Environ. Microbiol.">
        <title>Species interactions and distinct microbial communities in high Arctic permafrost affected cryosols are associated with the CH4 and CO2 gas fluxes.</title>
        <authorList>
            <person name="Altshuler I."/>
            <person name="Hamel J."/>
            <person name="Turney S."/>
            <person name="Magnuson E."/>
            <person name="Levesque R."/>
            <person name="Greer C."/>
            <person name="Whyte L.G."/>
        </authorList>
    </citation>
    <scope>NUCLEOTIDE SEQUENCE [LARGE SCALE GENOMIC DNA]</scope>
    <source>
        <strain evidence="3 4">E3</strain>
    </source>
</reference>
<organism evidence="3 4">
    <name type="scientific">Pseudomonas arsenicoxydans</name>
    <dbReference type="NCBI Taxonomy" id="702115"/>
    <lineage>
        <taxon>Bacteria</taxon>
        <taxon>Pseudomonadati</taxon>
        <taxon>Pseudomonadota</taxon>
        <taxon>Gammaproteobacteria</taxon>
        <taxon>Pseudomonadales</taxon>
        <taxon>Pseudomonadaceae</taxon>
        <taxon>Pseudomonas</taxon>
    </lineage>
</organism>
<keyword evidence="1" id="KW-0597">Phosphoprotein</keyword>
<sequence length="122" mass="13222">MEAVDSVSAIKQAEKLEHLDLLLTDVGLPGLMNGISLAAELKKQCPLLKVLFITGFAGGSRLVSVDRTTRLLTKPFSLNELTSRVHHSEARPLIEPLPQQGLGSGLCAHRPSPSLELICFMH</sequence>
<dbReference type="Pfam" id="PF00072">
    <property type="entry name" value="Response_reg"/>
    <property type="match status" value="1"/>
</dbReference>
<dbReference type="PROSITE" id="PS50110">
    <property type="entry name" value="RESPONSE_REGULATORY"/>
    <property type="match status" value="1"/>
</dbReference>
<comment type="caution">
    <text evidence="3">The sequence shown here is derived from an EMBL/GenBank/DDBJ whole genome shotgun (WGS) entry which is preliminary data.</text>
</comment>